<evidence type="ECO:0000256" key="4">
    <source>
        <dbReference type="ARBA" id="ARBA00022801"/>
    </source>
</evidence>
<organism evidence="7 8">
    <name type="scientific">Tessaracoccus flavescens</name>
    <dbReference type="NCBI Taxonomy" id="399497"/>
    <lineage>
        <taxon>Bacteria</taxon>
        <taxon>Bacillati</taxon>
        <taxon>Actinomycetota</taxon>
        <taxon>Actinomycetes</taxon>
        <taxon>Propionibacteriales</taxon>
        <taxon>Propionibacteriaceae</taxon>
        <taxon>Tessaracoccus</taxon>
    </lineage>
</organism>
<proteinExistence type="inferred from homology"/>
<dbReference type="InterPro" id="IPR006641">
    <property type="entry name" value="YqgF/RNaseH-like_dom"/>
</dbReference>
<dbReference type="GO" id="GO:0004518">
    <property type="term" value="F:nuclease activity"/>
    <property type="evidence" value="ECO:0007669"/>
    <property type="project" value="UniProtKB-KW"/>
</dbReference>
<protein>
    <recommendedName>
        <fullName evidence="5">Putative pre-16S rRNA nuclease</fullName>
        <ecNumber evidence="5">3.1.-.-</ecNumber>
    </recommendedName>
</protein>
<evidence type="ECO:0000313" key="8">
    <source>
        <dbReference type="Proteomes" id="UP000188235"/>
    </source>
</evidence>
<comment type="function">
    <text evidence="5">Could be a nuclease involved in processing of the 5'-end of pre-16S rRNA.</text>
</comment>
<dbReference type="GO" id="GO:0000967">
    <property type="term" value="P:rRNA 5'-end processing"/>
    <property type="evidence" value="ECO:0007669"/>
    <property type="project" value="UniProtKB-UniRule"/>
</dbReference>
<dbReference type="Pfam" id="PF03652">
    <property type="entry name" value="RuvX"/>
    <property type="match status" value="1"/>
</dbReference>
<dbReference type="PANTHER" id="PTHR33317">
    <property type="entry name" value="POLYNUCLEOTIDYL TRANSFERASE, RIBONUCLEASE H-LIKE SUPERFAMILY PROTEIN"/>
    <property type="match status" value="1"/>
</dbReference>
<evidence type="ECO:0000259" key="6">
    <source>
        <dbReference type="SMART" id="SM00732"/>
    </source>
</evidence>
<comment type="subcellular location">
    <subcellularLocation>
        <location evidence="5">Cytoplasm</location>
    </subcellularLocation>
</comment>
<dbReference type="SMART" id="SM00732">
    <property type="entry name" value="YqgFc"/>
    <property type="match status" value="1"/>
</dbReference>
<keyword evidence="4 5" id="KW-0378">Hydrolase</keyword>
<feature type="domain" description="YqgF/RNase H-like" evidence="6">
    <location>
        <begin position="4"/>
        <end position="103"/>
    </location>
</feature>
<evidence type="ECO:0000256" key="5">
    <source>
        <dbReference type="HAMAP-Rule" id="MF_00651"/>
    </source>
</evidence>
<keyword evidence="1 5" id="KW-0963">Cytoplasm</keyword>
<dbReference type="EC" id="3.1.-.-" evidence="5"/>
<dbReference type="SUPFAM" id="SSF53098">
    <property type="entry name" value="Ribonuclease H-like"/>
    <property type="match status" value="1"/>
</dbReference>
<dbReference type="CDD" id="cd16964">
    <property type="entry name" value="YqgF"/>
    <property type="match status" value="1"/>
</dbReference>
<dbReference type="HAMAP" id="MF_00651">
    <property type="entry name" value="Nuclease_YqgF"/>
    <property type="match status" value="1"/>
</dbReference>
<dbReference type="AlphaFoldDB" id="A0A1Q2D1G4"/>
<dbReference type="InterPro" id="IPR005227">
    <property type="entry name" value="YqgF"/>
</dbReference>
<gene>
    <name evidence="7" type="ORF">BW733_16320</name>
</gene>
<dbReference type="InterPro" id="IPR012337">
    <property type="entry name" value="RNaseH-like_sf"/>
</dbReference>
<keyword evidence="2 5" id="KW-0690">Ribosome biogenesis</keyword>
<name>A0A1Q2D1G4_9ACTN</name>
<dbReference type="GO" id="GO:0005829">
    <property type="term" value="C:cytosol"/>
    <property type="evidence" value="ECO:0007669"/>
    <property type="project" value="TreeGrafter"/>
</dbReference>
<evidence type="ECO:0000256" key="2">
    <source>
        <dbReference type="ARBA" id="ARBA00022517"/>
    </source>
</evidence>
<dbReference type="EMBL" id="CP019607">
    <property type="protein sequence ID" value="AQP52153.1"/>
    <property type="molecule type" value="Genomic_DNA"/>
</dbReference>
<sequence length="153" mass="16251">MADAVRLGIDWGKARIGVSAANAGTSFAYPVETVKAGADELRRLVALVTEYEPGVIYVGLPLTLAGERSFAAQFVQEKAEALASAVSPIEVRLVDERMSTASASRSLGSAGRRSKQQRTVIDQAAAVEILQRALDGEEREGAPVGQPVVKEER</sequence>
<dbReference type="KEGG" id="tfa:BW733_16320"/>
<dbReference type="GO" id="GO:0016788">
    <property type="term" value="F:hydrolase activity, acting on ester bonds"/>
    <property type="evidence" value="ECO:0007669"/>
    <property type="project" value="UniProtKB-UniRule"/>
</dbReference>
<dbReference type="PANTHER" id="PTHR33317:SF4">
    <property type="entry name" value="POLYNUCLEOTIDYL TRANSFERASE, RIBONUCLEASE H-LIKE SUPERFAMILY PROTEIN"/>
    <property type="match status" value="1"/>
</dbReference>
<evidence type="ECO:0000256" key="1">
    <source>
        <dbReference type="ARBA" id="ARBA00022490"/>
    </source>
</evidence>
<dbReference type="Proteomes" id="UP000188235">
    <property type="component" value="Chromosome"/>
</dbReference>
<dbReference type="OrthoDB" id="9790539at2"/>
<dbReference type="STRING" id="399497.BW733_16320"/>
<dbReference type="RefSeq" id="WP_077352113.1">
    <property type="nucleotide sequence ID" value="NZ_CP019607.1"/>
</dbReference>
<dbReference type="InterPro" id="IPR037027">
    <property type="entry name" value="YqgF/RNaseH-like_dom_sf"/>
</dbReference>
<keyword evidence="8" id="KW-1185">Reference proteome</keyword>
<dbReference type="Gene3D" id="3.30.420.140">
    <property type="entry name" value="YqgF/RNase H-like domain"/>
    <property type="match status" value="1"/>
</dbReference>
<evidence type="ECO:0000256" key="3">
    <source>
        <dbReference type="ARBA" id="ARBA00022722"/>
    </source>
</evidence>
<keyword evidence="3 5" id="KW-0540">Nuclease</keyword>
<comment type="similarity">
    <text evidence="5">Belongs to the YqgF HJR family.</text>
</comment>
<accession>A0A1Q2D1G4</accession>
<dbReference type="NCBIfam" id="TIGR00250">
    <property type="entry name" value="RNAse_H_YqgF"/>
    <property type="match status" value="1"/>
</dbReference>
<evidence type="ECO:0000313" key="7">
    <source>
        <dbReference type="EMBL" id="AQP52153.1"/>
    </source>
</evidence>
<reference evidence="7 8" key="1">
    <citation type="journal article" date="2008" name="Int. J. Syst. Evol. Microbiol.">
        <title>Tessaracoccus flavescens sp. nov., isolated from marine sediment.</title>
        <authorList>
            <person name="Lee D.W."/>
            <person name="Lee S.D."/>
        </authorList>
    </citation>
    <scope>NUCLEOTIDE SEQUENCE [LARGE SCALE GENOMIC DNA]</scope>
    <source>
        <strain evidence="7 8">SST-39T</strain>
    </source>
</reference>